<feature type="domain" description="Proliferating cell nuclear antigen PCNA C-terminal" evidence="4">
    <location>
        <begin position="139"/>
        <end position="270"/>
    </location>
</feature>
<dbReference type="GO" id="GO:0030337">
    <property type="term" value="F:DNA polymerase processivity factor activity"/>
    <property type="evidence" value="ECO:0007669"/>
    <property type="project" value="InterPro"/>
</dbReference>
<accession>A0A6C0AUY5</accession>
<dbReference type="PANTHER" id="PTHR11352">
    <property type="entry name" value="PROLIFERATING CELL NUCLEAR ANTIGEN"/>
    <property type="match status" value="1"/>
</dbReference>
<dbReference type="GO" id="GO:0043626">
    <property type="term" value="C:PCNA complex"/>
    <property type="evidence" value="ECO:0007669"/>
    <property type="project" value="TreeGrafter"/>
</dbReference>
<dbReference type="InterPro" id="IPR000730">
    <property type="entry name" value="Pr_cel_nuc_antig"/>
</dbReference>
<keyword evidence="2" id="KW-0238">DNA-binding</keyword>
<evidence type="ECO:0000256" key="1">
    <source>
        <dbReference type="ARBA" id="ARBA00010462"/>
    </source>
</evidence>
<dbReference type="HAMAP" id="MF_00317">
    <property type="entry name" value="DNApol_clamp_arch"/>
    <property type="match status" value="1"/>
</dbReference>
<dbReference type="GO" id="GO:0006275">
    <property type="term" value="P:regulation of DNA replication"/>
    <property type="evidence" value="ECO:0007669"/>
    <property type="project" value="InterPro"/>
</dbReference>
<dbReference type="GO" id="GO:0006298">
    <property type="term" value="P:mismatch repair"/>
    <property type="evidence" value="ECO:0007669"/>
    <property type="project" value="TreeGrafter"/>
</dbReference>
<dbReference type="PRINTS" id="PR00339">
    <property type="entry name" value="PCNACYCLIN"/>
</dbReference>
<protein>
    <recommendedName>
        <fullName evidence="6">Proliferating cell nuclear antigen PCNA N-terminal domain-containing protein</fullName>
    </recommendedName>
</protein>
<dbReference type="InterPro" id="IPR046938">
    <property type="entry name" value="DNA_clamp_sf"/>
</dbReference>
<dbReference type="InterPro" id="IPR022649">
    <property type="entry name" value="Pr_cel_nuc_antig_C"/>
</dbReference>
<reference evidence="5" key="1">
    <citation type="journal article" date="2020" name="Nature">
        <title>Giant virus diversity and host interactions through global metagenomics.</title>
        <authorList>
            <person name="Schulz F."/>
            <person name="Roux S."/>
            <person name="Paez-Espino D."/>
            <person name="Jungbluth S."/>
            <person name="Walsh D.A."/>
            <person name="Denef V.J."/>
            <person name="McMahon K.D."/>
            <person name="Konstantinidis K.T."/>
            <person name="Eloe-Fadrosh E.A."/>
            <person name="Kyrpides N.C."/>
            <person name="Woyke T."/>
        </authorList>
    </citation>
    <scope>NUCLEOTIDE SEQUENCE</scope>
    <source>
        <strain evidence="5">GVMAG-S-ERX555961-36</strain>
    </source>
</reference>
<dbReference type="GO" id="GO:0006272">
    <property type="term" value="P:leading strand elongation"/>
    <property type="evidence" value="ECO:0007669"/>
    <property type="project" value="TreeGrafter"/>
</dbReference>
<organism evidence="5">
    <name type="scientific">viral metagenome</name>
    <dbReference type="NCBI Taxonomy" id="1070528"/>
    <lineage>
        <taxon>unclassified sequences</taxon>
        <taxon>metagenomes</taxon>
        <taxon>organismal metagenomes</taxon>
    </lineage>
</organism>
<proteinExistence type="inferred from homology"/>
<dbReference type="AlphaFoldDB" id="A0A6C0AUY5"/>
<dbReference type="GO" id="GO:0003677">
    <property type="term" value="F:DNA binding"/>
    <property type="evidence" value="ECO:0007669"/>
    <property type="project" value="UniProtKB-KW"/>
</dbReference>
<evidence type="ECO:0000259" key="3">
    <source>
        <dbReference type="Pfam" id="PF00705"/>
    </source>
</evidence>
<name>A0A6C0AUY5_9ZZZZ</name>
<dbReference type="SUPFAM" id="SSF55979">
    <property type="entry name" value="DNA clamp"/>
    <property type="match status" value="2"/>
</dbReference>
<dbReference type="InterPro" id="IPR022648">
    <property type="entry name" value="Pr_cel_nuc_antig_N"/>
</dbReference>
<evidence type="ECO:0000259" key="4">
    <source>
        <dbReference type="Pfam" id="PF02747"/>
    </source>
</evidence>
<dbReference type="GO" id="GO:0019985">
    <property type="term" value="P:translesion synthesis"/>
    <property type="evidence" value="ECO:0007669"/>
    <property type="project" value="TreeGrafter"/>
</dbReference>
<sequence>MDSTDEFESYSVYIVTVQSIIIKFLTEAVKDILPDTNIEVSKDGIRILSMDPTHTTLVHMNLGATNFEKFHCTHQQIIGVNMINLFKLIKTITNNDTLALFVHKNDMNHLGVKIENSSRKASTTFKLNLMDLNNGNIRIPPAQFTSVITMKSTDFQKICRDMVNISDEIEIKAVDSSLILTCKGEFAEQETVIGECSSNGISFCQTSEDKSDNNSSEIIQGIFSLKYLTLFAKCTNLCPSIQIYLKNDYPLIVCYSVGSLGEIKMCLAPKHSAN</sequence>
<dbReference type="CDD" id="cd00577">
    <property type="entry name" value="PCNA"/>
    <property type="match status" value="1"/>
</dbReference>
<evidence type="ECO:0000313" key="5">
    <source>
        <dbReference type="EMBL" id="QHS83568.1"/>
    </source>
</evidence>
<evidence type="ECO:0000256" key="2">
    <source>
        <dbReference type="ARBA" id="ARBA00023125"/>
    </source>
</evidence>
<dbReference type="EMBL" id="MN738760">
    <property type="protein sequence ID" value="QHS83568.1"/>
    <property type="molecule type" value="Genomic_DNA"/>
</dbReference>
<dbReference type="Pfam" id="PF00705">
    <property type="entry name" value="PCNA_N"/>
    <property type="match status" value="1"/>
</dbReference>
<dbReference type="NCBIfam" id="TIGR00590">
    <property type="entry name" value="pcna"/>
    <property type="match status" value="1"/>
</dbReference>
<dbReference type="PANTHER" id="PTHR11352:SF0">
    <property type="entry name" value="PROLIFERATING CELL NUCLEAR ANTIGEN"/>
    <property type="match status" value="1"/>
</dbReference>
<feature type="domain" description="Proliferating cell nuclear antigen PCNA N-terminal" evidence="3">
    <location>
        <begin position="18"/>
        <end position="133"/>
    </location>
</feature>
<dbReference type="Pfam" id="PF02747">
    <property type="entry name" value="PCNA_C"/>
    <property type="match status" value="1"/>
</dbReference>
<evidence type="ECO:0008006" key="6">
    <source>
        <dbReference type="Google" id="ProtNLM"/>
    </source>
</evidence>
<dbReference type="Gene3D" id="3.70.10.10">
    <property type="match status" value="1"/>
</dbReference>
<comment type="similarity">
    <text evidence="1">Belongs to the PCNA family.</text>
</comment>